<evidence type="ECO:0000256" key="1">
    <source>
        <dbReference type="ARBA" id="ARBA00023157"/>
    </source>
</evidence>
<dbReference type="Proteomes" id="UP000837801">
    <property type="component" value="Unassembled WGS sequence"/>
</dbReference>
<dbReference type="InterPro" id="IPR037047">
    <property type="entry name" value="PITH_dom_sf"/>
</dbReference>
<dbReference type="PROSITE" id="PS00194">
    <property type="entry name" value="THIOREDOXIN_1"/>
    <property type="match status" value="1"/>
</dbReference>
<dbReference type="CDD" id="cd02947">
    <property type="entry name" value="TRX_family"/>
    <property type="match status" value="1"/>
</dbReference>
<dbReference type="EMBL" id="CAKXYY010000021">
    <property type="protein sequence ID" value="CAH2355112.1"/>
    <property type="molecule type" value="Genomic_DNA"/>
</dbReference>
<accession>A0A9P0QUL7</accession>
<reference evidence="4" key="1">
    <citation type="submission" date="2022-03" db="EMBL/GenBank/DDBJ databases">
        <authorList>
            <person name="Legras J.-L."/>
            <person name="Devillers H."/>
            <person name="Grondin C."/>
        </authorList>
    </citation>
    <scope>NUCLEOTIDE SEQUENCE</scope>
    <source>
        <strain evidence="4">CLIB 1423</strain>
    </source>
</reference>
<dbReference type="Gene3D" id="3.40.30.10">
    <property type="entry name" value="Glutaredoxin"/>
    <property type="match status" value="1"/>
</dbReference>
<gene>
    <name evidence="4" type="ORF">CLIB1423_21S02080</name>
</gene>
<dbReference type="PROSITE" id="PS51532">
    <property type="entry name" value="PITH"/>
    <property type="match status" value="1"/>
</dbReference>
<keyword evidence="1" id="KW-1015">Disulfide bond</keyword>
<dbReference type="AlphaFoldDB" id="A0A9P0QUL7"/>
<dbReference type="InterPro" id="IPR008979">
    <property type="entry name" value="Galactose-bd-like_sf"/>
</dbReference>
<dbReference type="GO" id="GO:0005737">
    <property type="term" value="C:cytoplasm"/>
    <property type="evidence" value="ECO:0007669"/>
    <property type="project" value="UniProtKB-ARBA"/>
</dbReference>
<dbReference type="InterPro" id="IPR036249">
    <property type="entry name" value="Thioredoxin-like_sf"/>
</dbReference>
<dbReference type="SUPFAM" id="SSF49785">
    <property type="entry name" value="Galactose-binding domain-like"/>
    <property type="match status" value="1"/>
</dbReference>
<feature type="domain" description="Thioredoxin" evidence="2">
    <location>
        <begin position="1"/>
        <end position="109"/>
    </location>
</feature>
<organism evidence="4 5">
    <name type="scientific">[Candida] railenensis</name>
    <dbReference type="NCBI Taxonomy" id="45579"/>
    <lineage>
        <taxon>Eukaryota</taxon>
        <taxon>Fungi</taxon>
        <taxon>Dikarya</taxon>
        <taxon>Ascomycota</taxon>
        <taxon>Saccharomycotina</taxon>
        <taxon>Pichiomycetes</taxon>
        <taxon>Debaryomycetaceae</taxon>
        <taxon>Kurtzmaniella</taxon>
    </lineage>
</organism>
<evidence type="ECO:0000259" key="3">
    <source>
        <dbReference type="PROSITE" id="PS51532"/>
    </source>
</evidence>
<dbReference type="InterPro" id="IPR010400">
    <property type="entry name" value="PITH_dom"/>
</dbReference>
<feature type="domain" description="PITH" evidence="3">
    <location>
        <begin position="141"/>
        <end position="333"/>
    </location>
</feature>
<comment type="caution">
    <text evidence="4">The sequence shown here is derived from an EMBL/GenBank/DDBJ whole genome shotgun (WGS) entry which is preliminary data.</text>
</comment>
<dbReference type="Pfam" id="PF00085">
    <property type="entry name" value="Thioredoxin"/>
    <property type="match status" value="1"/>
</dbReference>
<dbReference type="PROSITE" id="PS51352">
    <property type="entry name" value="THIOREDOXIN_2"/>
    <property type="match status" value="1"/>
</dbReference>
<sequence length="333" mass="37437">MSISFASSTSDFDAYLEHNKYVLVNFTASWCGPCQAVKPILDQFYTDSTGKYGGVEFIRVDLDSQKSLASRYQITSVPTFIFVEDKNEVSRVKGANLPEILKGLDKLNEGAKRDNTKRNGSGSFASMSGATVAGSSLLKDVESFIPKGYEVLNDFIHFGEFESLNVQTYFRKGEDDDIKSVFKPASPSSLVYTDADSQGLFYIPFMNISKVYSILLKVSERPEEYENATLDSDEQTQKPSSIKIWLNQNSILSFDDANQDNNAPHIEEITEFNEKGWYEVKLKFVRFQNVQSLNIFIEGEDEDDHTLVEKIIVVGLNGESKDQGKISKLDDDE</sequence>
<evidence type="ECO:0008006" key="6">
    <source>
        <dbReference type="Google" id="ProtNLM"/>
    </source>
</evidence>
<evidence type="ECO:0000313" key="5">
    <source>
        <dbReference type="Proteomes" id="UP000837801"/>
    </source>
</evidence>
<evidence type="ECO:0000313" key="4">
    <source>
        <dbReference type="EMBL" id="CAH2355112.1"/>
    </source>
</evidence>
<dbReference type="Gene3D" id="2.60.120.470">
    <property type="entry name" value="PITH domain"/>
    <property type="match status" value="1"/>
</dbReference>
<evidence type="ECO:0000259" key="2">
    <source>
        <dbReference type="PROSITE" id="PS51352"/>
    </source>
</evidence>
<keyword evidence="5" id="KW-1185">Reference proteome</keyword>
<dbReference type="InterPro" id="IPR017937">
    <property type="entry name" value="Thioredoxin_CS"/>
</dbReference>
<protein>
    <recommendedName>
        <fullName evidence="6">Thioredoxin</fullName>
    </recommendedName>
</protein>
<name>A0A9P0QUL7_9ASCO</name>
<proteinExistence type="predicted"/>
<dbReference type="PANTHER" id="PTHR46115">
    <property type="entry name" value="THIOREDOXIN-LIKE PROTEIN 1"/>
    <property type="match status" value="1"/>
</dbReference>
<dbReference type="SUPFAM" id="SSF52833">
    <property type="entry name" value="Thioredoxin-like"/>
    <property type="match status" value="1"/>
</dbReference>
<dbReference type="InterPro" id="IPR013766">
    <property type="entry name" value="Thioredoxin_domain"/>
</dbReference>
<dbReference type="OrthoDB" id="2121326at2759"/>
<dbReference type="Pfam" id="PF06201">
    <property type="entry name" value="PITH"/>
    <property type="match status" value="1"/>
</dbReference>